<dbReference type="EMBL" id="CZQD01000031">
    <property type="protein sequence ID" value="CUS56661.1"/>
    <property type="molecule type" value="Genomic_DNA"/>
</dbReference>
<proteinExistence type="predicted"/>
<dbReference type="GO" id="GO:0071949">
    <property type="term" value="F:FAD binding"/>
    <property type="evidence" value="ECO:0007669"/>
    <property type="project" value="InterPro"/>
</dbReference>
<dbReference type="Gene3D" id="3.30.70.100">
    <property type="match status" value="1"/>
</dbReference>
<dbReference type="PROSITE" id="PS50925">
    <property type="entry name" value="BLUF"/>
    <property type="match status" value="1"/>
</dbReference>
<dbReference type="SUPFAM" id="SSF54975">
    <property type="entry name" value="Acylphosphatase/BLUF domain-like"/>
    <property type="match status" value="1"/>
</dbReference>
<accession>A0A160TZV2</accession>
<dbReference type="InterPro" id="IPR036046">
    <property type="entry name" value="Acylphosphatase-like_dom_sf"/>
</dbReference>
<reference evidence="2" key="1">
    <citation type="submission" date="2015-10" db="EMBL/GenBank/DDBJ databases">
        <authorList>
            <person name="Gilbert D.G."/>
        </authorList>
    </citation>
    <scope>NUCLEOTIDE SEQUENCE</scope>
</reference>
<dbReference type="GO" id="GO:0009882">
    <property type="term" value="F:blue light photoreceptor activity"/>
    <property type="evidence" value="ECO:0007669"/>
    <property type="project" value="InterPro"/>
</dbReference>
<name>A0A160TZV2_9ZZZZ</name>
<evidence type="ECO:0000259" key="1">
    <source>
        <dbReference type="PROSITE" id="PS50925"/>
    </source>
</evidence>
<dbReference type="InterPro" id="IPR007024">
    <property type="entry name" value="BLUF_domain"/>
</dbReference>
<dbReference type="AlphaFoldDB" id="A0A160TZV2"/>
<evidence type="ECO:0000313" key="2">
    <source>
        <dbReference type="EMBL" id="CUS56661.1"/>
    </source>
</evidence>
<sequence>MYRLIYISTASDALTSADVDAIVDASIRNNAPRNITGVLIYNGLNFLQVLEGTRLNVEEVFNRIVQDPRHISVTTVLAESAELRMFAGWSMAGRKTSALAGRHEYEKIGETQDVLARQMPARVRQILENFCSLKGI</sequence>
<dbReference type="SMART" id="SM01034">
    <property type="entry name" value="BLUF"/>
    <property type="match status" value="1"/>
</dbReference>
<feature type="domain" description="BLUF" evidence="1">
    <location>
        <begin position="1"/>
        <end position="92"/>
    </location>
</feature>
<protein>
    <recommendedName>
        <fullName evidence="1">BLUF domain-containing protein</fullName>
    </recommendedName>
</protein>
<gene>
    <name evidence="2" type="ORF">MGWOODY_Hyp248</name>
</gene>
<dbReference type="Pfam" id="PF04940">
    <property type="entry name" value="BLUF"/>
    <property type="match status" value="1"/>
</dbReference>
<organism evidence="2">
    <name type="scientific">hydrothermal vent metagenome</name>
    <dbReference type="NCBI Taxonomy" id="652676"/>
    <lineage>
        <taxon>unclassified sequences</taxon>
        <taxon>metagenomes</taxon>
        <taxon>ecological metagenomes</taxon>
    </lineage>
</organism>